<feature type="compositionally biased region" description="Low complexity" evidence="1">
    <location>
        <begin position="95"/>
        <end position="104"/>
    </location>
</feature>
<reference evidence="3" key="1">
    <citation type="journal article" date="2020" name="Stud. Mycol.">
        <title>101 Dothideomycetes genomes: a test case for predicting lifestyles and emergence of pathogens.</title>
        <authorList>
            <person name="Haridas S."/>
            <person name="Albert R."/>
            <person name="Binder M."/>
            <person name="Bloem J."/>
            <person name="Labutti K."/>
            <person name="Salamov A."/>
            <person name="Andreopoulos B."/>
            <person name="Baker S."/>
            <person name="Barry K."/>
            <person name="Bills G."/>
            <person name="Bluhm B."/>
            <person name="Cannon C."/>
            <person name="Castanera R."/>
            <person name="Culley D."/>
            <person name="Daum C."/>
            <person name="Ezra D."/>
            <person name="Gonzalez J."/>
            <person name="Henrissat B."/>
            <person name="Kuo A."/>
            <person name="Liang C."/>
            <person name="Lipzen A."/>
            <person name="Lutzoni F."/>
            <person name="Magnuson J."/>
            <person name="Mondo S."/>
            <person name="Nolan M."/>
            <person name="Ohm R."/>
            <person name="Pangilinan J."/>
            <person name="Park H.-J."/>
            <person name="Ramirez L."/>
            <person name="Alfaro M."/>
            <person name="Sun H."/>
            <person name="Tritt A."/>
            <person name="Yoshinaga Y."/>
            <person name="Zwiers L.-H."/>
            <person name="Turgeon B."/>
            <person name="Goodwin S."/>
            <person name="Spatafora J."/>
            <person name="Crous P."/>
            <person name="Grigoriev I."/>
        </authorList>
    </citation>
    <scope>NUCLEOTIDE SEQUENCE</scope>
    <source>
        <strain evidence="3">CBS 121410</strain>
    </source>
</reference>
<dbReference type="Proteomes" id="UP000799776">
    <property type="component" value="Unassembled WGS sequence"/>
</dbReference>
<gene>
    <name evidence="3" type="ORF">K490DRAFT_55668</name>
</gene>
<protein>
    <submittedName>
        <fullName evidence="3">Uncharacterized protein</fullName>
    </submittedName>
</protein>
<proteinExistence type="predicted"/>
<dbReference type="EMBL" id="ML978715">
    <property type="protein sequence ID" value="KAF2089067.1"/>
    <property type="molecule type" value="Genomic_DNA"/>
</dbReference>
<evidence type="ECO:0000256" key="1">
    <source>
        <dbReference type="SAM" id="MobiDB-lite"/>
    </source>
</evidence>
<feature type="compositionally biased region" description="Acidic residues" evidence="1">
    <location>
        <begin position="79"/>
        <end position="92"/>
    </location>
</feature>
<accession>A0A6A5YCJ3</accession>
<dbReference type="AlphaFoldDB" id="A0A6A5YCJ3"/>
<evidence type="ECO:0000313" key="4">
    <source>
        <dbReference type="Proteomes" id="UP000799776"/>
    </source>
</evidence>
<keyword evidence="2" id="KW-0472">Membrane</keyword>
<feature type="region of interest" description="Disordered" evidence="1">
    <location>
        <begin position="59"/>
        <end position="117"/>
    </location>
</feature>
<feature type="transmembrane region" description="Helical" evidence="2">
    <location>
        <begin position="6"/>
        <end position="23"/>
    </location>
</feature>
<keyword evidence="2" id="KW-1133">Transmembrane helix</keyword>
<name>A0A6A5YCJ3_9PEZI</name>
<sequence>MVVVVVVFVMVVVVVVVAVGGVVRRREPLRQPASASRGATPTAVLDGLRERRVAQRRPAALLPYSSLPSGQPDERQTLEDTEDSEDSEDAEDGVQRVQRVQHVQPISRKSNRRAREESDYLGRHLSTLHSFPNHHSHQVSATYPTATVTGSHLSPVPSTHTRDDWLDSFDTPARPPARIRRCEGHIS</sequence>
<organism evidence="3 4">
    <name type="scientific">Saccharata proteae CBS 121410</name>
    <dbReference type="NCBI Taxonomy" id="1314787"/>
    <lineage>
        <taxon>Eukaryota</taxon>
        <taxon>Fungi</taxon>
        <taxon>Dikarya</taxon>
        <taxon>Ascomycota</taxon>
        <taxon>Pezizomycotina</taxon>
        <taxon>Dothideomycetes</taxon>
        <taxon>Dothideomycetes incertae sedis</taxon>
        <taxon>Botryosphaeriales</taxon>
        <taxon>Saccharataceae</taxon>
        <taxon>Saccharata</taxon>
    </lineage>
</organism>
<keyword evidence="2" id="KW-0812">Transmembrane</keyword>
<feature type="region of interest" description="Disordered" evidence="1">
    <location>
        <begin position="154"/>
        <end position="176"/>
    </location>
</feature>
<evidence type="ECO:0000256" key="2">
    <source>
        <dbReference type="SAM" id="Phobius"/>
    </source>
</evidence>
<evidence type="ECO:0000313" key="3">
    <source>
        <dbReference type="EMBL" id="KAF2089067.1"/>
    </source>
</evidence>
<keyword evidence="4" id="KW-1185">Reference proteome</keyword>